<dbReference type="SUPFAM" id="SSF51230">
    <property type="entry name" value="Single hybrid motif"/>
    <property type="match status" value="1"/>
</dbReference>
<dbReference type="PROSITE" id="PS51826">
    <property type="entry name" value="PSBD"/>
    <property type="match status" value="1"/>
</dbReference>
<evidence type="ECO:0000313" key="10">
    <source>
        <dbReference type="EMBL" id="TGG86181.1"/>
    </source>
</evidence>
<keyword evidence="3 6" id="KW-0808">Transferase</keyword>
<dbReference type="Pfam" id="PF02817">
    <property type="entry name" value="E3_binding"/>
    <property type="match status" value="1"/>
</dbReference>
<dbReference type="PROSITE" id="PS00189">
    <property type="entry name" value="LIPOYL"/>
    <property type="match status" value="1"/>
</dbReference>
<dbReference type="Gene3D" id="2.40.50.100">
    <property type="match status" value="1"/>
</dbReference>
<evidence type="ECO:0000256" key="1">
    <source>
        <dbReference type="ARBA" id="ARBA00001938"/>
    </source>
</evidence>
<dbReference type="InterPro" id="IPR003016">
    <property type="entry name" value="2-oxoA_DH_lipoyl-BS"/>
</dbReference>
<feature type="region of interest" description="Disordered" evidence="7">
    <location>
        <begin position="260"/>
        <end position="288"/>
    </location>
</feature>
<dbReference type="Gene3D" id="3.30.559.10">
    <property type="entry name" value="Chloramphenicol acetyltransferase-like domain"/>
    <property type="match status" value="1"/>
</dbReference>
<evidence type="ECO:0000256" key="2">
    <source>
        <dbReference type="ARBA" id="ARBA00007317"/>
    </source>
</evidence>
<dbReference type="PROSITE" id="PS50968">
    <property type="entry name" value="BIOTINYL_LIPOYL"/>
    <property type="match status" value="1"/>
</dbReference>
<dbReference type="CDD" id="cd06849">
    <property type="entry name" value="lipoyl_domain"/>
    <property type="match status" value="1"/>
</dbReference>
<protein>
    <recommendedName>
        <fullName evidence="6">Dihydrolipoamide acetyltransferase component of pyruvate dehydrogenase complex</fullName>
        <ecNumber evidence="6">2.3.1.-</ecNumber>
    </recommendedName>
</protein>
<dbReference type="GO" id="GO:0016407">
    <property type="term" value="F:acetyltransferase activity"/>
    <property type="evidence" value="ECO:0007669"/>
    <property type="project" value="TreeGrafter"/>
</dbReference>
<dbReference type="GO" id="GO:0031405">
    <property type="term" value="F:lipoic acid binding"/>
    <property type="evidence" value="ECO:0007669"/>
    <property type="project" value="TreeGrafter"/>
</dbReference>
<keyword evidence="5 6" id="KW-0012">Acyltransferase</keyword>
<keyword evidence="4 6" id="KW-0450">Lipoyl</keyword>
<feature type="domain" description="Lipoyl-binding" evidence="8">
    <location>
        <begin position="2"/>
        <end position="77"/>
    </location>
</feature>
<feature type="domain" description="Peripheral subunit-binding (PSBD)" evidence="9">
    <location>
        <begin position="224"/>
        <end position="261"/>
    </location>
</feature>
<feature type="compositionally biased region" description="Low complexity" evidence="7">
    <location>
        <begin position="130"/>
        <end position="145"/>
    </location>
</feature>
<evidence type="ECO:0000256" key="4">
    <source>
        <dbReference type="ARBA" id="ARBA00022823"/>
    </source>
</evidence>
<sequence>MAHDVLLPELGESVTEGTVTRWLKQVGDEVAADEPLLEVSTDKVDTEIPAPAAGTLLEIVVEEDGTVEVGGRLAVIGAAGEVLRPPSSGGEVRTPSAAGEVRTSSRDEATRTPAPGAEARTPAPGEGVRTPAAAPEQAPAAGTAPAPAPVPPPATDPAPTPATAPDPTPATAPAATAAAPYRAPAAVPARETDPAAADRSADPSPTAGPATSPRVPGRRAGVPYATPVVRRLAREQGVDLSSVTGTGAGGRIRRADLPAAVSTAARPAQQPAPPPVAEGASAPQVPLRGRTVPMRPARRARAAAVLRAVREQAQLTTVVEVDLTEVLRLRDCAADVFAVREGVPLTTLPFVVAAAARALKAHPSIHARVDGETGEVTYFDREHIALPVDTAQGVVAPVLRDVGGLGVAGIARGAAGLAADARAGRLGPDAEAGATFTVHDAGERGVLFETAVVPSGRTAALGIGAVVARPVVVRTASGEDGDEAVAVRRMAHLALSYDHRLVDGADAARYLAAVKNLLEEGTFAAEIGL</sequence>
<evidence type="ECO:0000259" key="9">
    <source>
        <dbReference type="PROSITE" id="PS51826"/>
    </source>
</evidence>
<dbReference type="EMBL" id="RCIY01000040">
    <property type="protein sequence ID" value="TGG86181.1"/>
    <property type="molecule type" value="Genomic_DNA"/>
</dbReference>
<dbReference type="Proteomes" id="UP000298111">
    <property type="component" value="Unassembled WGS sequence"/>
</dbReference>
<name>A0A8H1QWY6_9ACTN</name>
<evidence type="ECO:0000313" key="11">
    <source>
        <dbReference type="Proteomes" id="UP000298111"/>
    </source>
</evidence>
<dbReference type="SUPFAM" id="SSF47005">
    <property type="entry name" value="Peripheral subunit-binding domain of 2-oxo acid dehydrogenase complex"/>
    <property type="match status" value="1"/>
</dbReference>
<gene>
    <name evidence="10" type="ORF">D8771_07220</name>
</gene>
<dbReference type="InterPro" id="IPR036625">
    <property type="entry name" value="E3-bd_dom_sf"/>
</dbReference>
<proteinExistence type="inferred from homology"/>
<evidence type="ECO:0000256" key="7">
    <source>
        <dbReference type="SAM" id="MobiDB-lite"/>
    </source>
</evidence>
<dbReference type="SUPFAM" id="SSF52777">
    <property type="entry name" value="CoA-dependent acyltransferases"/>
    <property type="match status" value="1"/>
</dbReference>
<comment type="caution">
    <text evidence="10">The sequence shown here is derived from an EMBL/GenBank/DDBJ whole genome shotgun (WGS) entry which is preliminary data.</text>
</comment>
<comment type="cofactor">
    <cofactor evidence="1 6">
        <name>(R)-lipoate</name>
        <dbReference type="ChEBI" id="CHEBI:83088"/>
    </cofactor>
</comment>
<evidence type="ECO:0000259" key="8">
    <source>
        <dbReference type="PROSITE" id="PS50968"/>
    </source>
</evidence>
<dbReference type="EC" id="2.3.1.-" evidence="6"/>
<dbReference type="PANTHER" id="PTHR43178:SF5">
    <property type="entry name" value="LIPOAMIDE ACYLTRANSFERASE COMPONENT OF BRANCHED-CHAIN ALPHA-KETO ACID DEHYDROGENASE COMPLEX, MITOCHONDRIAL"/>
    <property type="match status" value="1"/>
</dbReference>
<dbReference type="InterPro" id="IPR023213">
    <property type="entry name" value="CAT-like_dom_sf"/>
</dbReference>
<dbReference type="Pfam" id="PF00198">
    <property type="entry name" value="2-oxoacid_dh"/>
    <property type="match status" value="1"/>
</dbReference>
<dbReference type="GeneID" id="75179856"/>
<dbReference type="Gene3D" id="4.10.320.10">
    <property type="entry name" value="E3-binding domain"/>
    <property type="match status" value="1"/>
</dbReference>
<feature type="compositionally biased region" description="Pro residues" evidence="7">
    <location>
        <begin position="146"/>
        <end position="170"/>
    </location>
</feature>
<evidence type="ECO:0000256" key="6">
    <source>
        <dbReference type="RuleBase" id="RU003423"/>
    </source>
</evidence>
<dbReference type="RefSeq" id="WP_016471329.1">
    <property type="nucleotide sequence ID" value="NZ_BNEJ01000025.1"/>
</dbReference>
<organism evidence="10 11">
    <name type="scientific">Streptomyces albus</name>
    <dbReference type="NCBI Taxonomy" id="1888"/>
    <lineage>
        <taxon>Bacteria</taxon>
        <taxon>Bacillati</taxon>
        <taxon>Actinomycetota</taxon>
        <taxon>Actinomycetes</taxon>
        <taxon>Kitasatosporales</taxon>
        <taxon>Streptomycetaceae</taxon>
        <taxon>Streptomyces</taxon>
    </lineage>
</organism>
<dbReference type="InterPro" id="IPR050743">
    <property type="entry name" value="2-oxoacid_DH_E2_comp"/>
</dbReference>
<feature type="compositionally biased region" description="Low complexity" evidence="7">
    <location>
        <begin position="171"/>
        <end position="207"/>
    </location>
</feature>
<dbReference type="InterPro" id="IPR011053">
    <property type="entry name" value="Single_hybrid_motif"/>
</dbReference>
<comment type="similarity">
    <text evidence="2 6">Belongs to the 2-oxoacid dehydrogenase family.</text>
</comment>
<accession>A0A8H1QWY6</accession>
<evidence type="ECO:0000256" key="5">
    <source>
        <dbReference type="ARBA" id="ARBA00023315"/>
    </source>
</evidence>
<feature type="region of interest" description="Disordered" evidence="7">
    <location>
        <begin position="82"/>
        <end position="221"/>
    </location>
</feature>
<dbReference type="PANTHER" id="PTHR43178">
    <property type="entry name" value="DIHYDROLIPOAMIDE ACETYLTRANSFERASE COMPONENT OF PYRUVATE DEHYDROGENASE COMPLEX"/>
    <property type="match status" value="1"/>
</dbReference>
<dbReference type="AlphaFoldDB" id="A0A8H1QWY6"/>
<dbReference type="Pfam" id="PF00364">
    <property type="entry name" value="Biotin_lipoyl"/>
    <property type="match status" value="1"/>
</dbReference>
<dbReference type="InterPro" id="IPR000089">
    <property type="entry name" value="Biotin_lipoyl"/>
</dbReference>
<dbReference type="GO" id="GO:0005737">
    <property type="term" value="C:cytoplasm"/>
    <property type="evidence" value="ECO:0007669"/>
    <property type="project" value="TreeGrafter"/>
</dbReference>
<dbReference type="InterPro" id="IPR001078">
    <property type="entry name" value="2-oxoacid_DH_actylTfrase"/>
</dbReference>
<evidence type="ECO:0000256" key="3">
    <source>
        <dbReference type="ARBA" id="ARBA00022679"/>
    </source>
</evidence>
<reference evidence="10 11" key="1">
    <citation type="submission" date="2018-10" db="EMBL/GenBank/DDBJ databases">
        <title>Isolation of pseudouridimycin from Streptomyces albus DSM 40763.</title>
        <authorList>
            <person name="Rosenqvist P."/>
            <person name="Metsae-Ketelae M."/>
            <person name="Virta P."/>
        </authorList>
    </citation>
    <scope>NUCLEOTIDE SEQUENCE [LARGE SCALE GENOMIC DNA]</scope>
    <source>
        <strain evidence="10 11">DSM 40763</strain>
    </source>
</reference>
<dbReference type="InterPro" id="IPR004167">
    <property type="entry name" value="PSBD"/>
</dbReference>